<evidence type="ECO:0000313" key="3">
    <source>
        <dbReference type="Proteomes" id="UP001500016"/>
    </source>
</evidence>
<evidence type="ECO:0000256" key="1">
    <source>
        <dbReference type="SAM" id="MobiDB-lite"/>
    </source>
</evidence>
<sequence>MHERAEAGRERAQPASPRTGAPAGDEDVRLAQHRRGAWVRERATGRIDAYVGAPVEPIPAPSAEQTVAQTVLDSDHDGPASESIHPCDARAGEKGRQEVGRKEELAEDFSASFVDGGFM</sequence>
<dbReference type="Proteomes" id="UP001500016">
    <property type="component" value="Unassembled WGS sequence"/>
</dbReference>
<gene>
    <name evidence="2" type="ORF">GCM10009801_14000</name>
</gene>
<accession>A0ABN2VNV9</accession>
<organism evidence="2 3">
    <name type="scientific">Streptomyces albiaxialis</name>
    <dbReference type="NCBI Taxonomy" id="329523"/>
    <lineage>
        <taxon>Bacteria</taxon>
        <taxon>Bacillati</taxon>
        <taxon>Actinomycetota</taxon>
        <taxon>Actinomycetes</taxon>
        <taxon>Kitasatosporales</taxon>
        <taxon>Streptomycetaceae</taxon>
        <taxon>Streptomyces</taxon>
    </lineage>
</organism>
<feature type="region of interest" description="Disordered" evidence="1">
    <location>
        <begin position="1"/>
        <end position="30"/>
    </location>
</feature>
<evidence type="ECO:0000313" key="2">
    <source>
        <dbReference type="EMBL" id="GAA2067022.1"/>
    </source>
</evidence>
<feature type="compositionally biased region" description="Basic and acidic residues" evidence="1">
    <location>
        <begin position="1"/>
        <end position="12"/>
    </location>
</feature>
<protein>
    <submittedName>
        <fullName evidence="2">Uncharacterized protein</fullName>
    </submittedName>
</protein>
<keyword evidence="3" id="KW-1185">Reference proteome</keyword>
<reference evidence="2 3" key="1">
    <citation type="journal article" date="2019" name="Int. J. Syst. Evol. Microbiol.">
        <title>The Global Catalogue of Microorganisms (GCM) 10K type strain sequencing project: providing services to taxonomists for standard genome sequencing and annotation.</title>
        <authorList>
            <consortium name="The Broad Institute Genomics Platform"/>
            <consortium name="The Broad Institute Genome Sequencing Center for Infectious Disease"/>
            <person name="Wu L."/>
            <person name="Ma J."/>
        </authorList>
    </citation>
    <scope>NUCLEOTIDE SEQUENCE [LARGE SCALE GENOMIC DNA]</scope>
    <source>
        <strain evidence="2 3">JCM 15478</strain>
    </source>
</reference>
<comment type="caution">
    <text evidence="2">The sequence shown here is derived from an EMBL/GenBank/DDBJ whole genome shotgun (WGS) entry which is preliminary data.</text>
</comment>
<dbReference type="EMBL" id="BAAAPE010000002">
    <property type="protein sequence ID" value="GAA2067022.1"/>
    <property type="molecule type" value="Genomic_DNA"/>
</dbReference>
<name>A0ABN2VNV9_9ACTN</name>
<proteinExistence type="predicted"/>
<feature type="region of interest" description="Disordered" evidence="1">
    <location>
        <begin position="73"/>
        <end position="101"/>
    </location>
</feature>